<gene>
    <name evidence="8" type="primary">CRB1_1</name>
    <name evidence="8" type="ORF">OS493_007918</name>
</gene>
<dbReference type="AlphaFoldDB" id="A0A9W9YER2"/>
<dbReference type="FunFam" id="2.10.25.10:FF:000255">
    <property type="entry name" value="Sushi, nidogen and EGF-like domains 1"/>
    <property type="match status" value="1"/>
</dbReference>
<feature type="disulfide bond" evidence="6">
    <location>
        <begin position="472"/>
        <end position="481"/>
    </location>
</feature>
<dbReference type="PANTHER" id="PTHR24044:SF420">
    <property type="entry name" value="DELTA AND NOTCH-LIKE EPIDERMAL GROWTH FACTOR-RELATED RECEPTOR ISOFORM X1"/>
    <property type="match status" value="1"/>
</dbReference>
<feature type="disulfide bond" evidence="6">
    <location>
        <begin position="510"/>
        <end position="519"/>
    </location>
</feature>
<keyword evidence="2" id="KW-0732">Signal</keyword>
<feature type="domain" description="EGF-like" evidence="7">
    <location>
        <begin position="354"/>
        <end position="411"/>
    </location>
</feature>
<dbReference type="FunFam" id="2.10.25.10:FF:000066">
    <property type="entry name" value="FAT atypical cadherin 4"/>
    <property type="match status" value="1"/>
</dbReference>
<evidence type="ECO:0000256" key="1">
    <source>
        <dbReference type="ARBA" id="ARBA00022536"/>
    </source>
</evidence>
<dbReference type="Proteomes" id="UP001163046">
    <property type="component" value="Unassembled WGS sequence"/>
</dbReference>
<keyword evidence="1 6" id="KW-0245">EGF-like domain</keyword>
<dbReference type="PANTHER" id="PTHR24044">
    <property type="entry name" value="NOTCH LIGAND FAMILY MEMBER"/>
    <property type="match status" value="1"/>
</dbReference>
<dbReference type="SMART" id="SM00179">
    <property type="entry name" value="EGF_CA"/>
    <property type="match status" value="5"/>
</dbReference>
<dbReference type="GO" id="GO:0005509">
    <property type="term" value="F:calcium ion binding"/>
    <property type="evidence" value="ECO:0007669"/>
    <property type="project" value="InterPro"/>
</dbReference>
<dbReference type="GO" id="GO:0005112">
    <property type="term" value="F:Notch binding"/>
    <property type="evidence" value="ECO:0007669"/>
    <property type="project" value="TreeGrafter"/>
</dbReference>
<feature type="domain" description="EGF-like" evidence="7">
    <location>
        <begin position="199"/>
        <end position="235"/>
    </location>
</feature>
<feature type="disulfide bond" evidence="6">
    <location>
        <begin position="151"/>
        <end position="160"/>
    </location>
</feature>
<feature type="disulfide bond" evidence="6">
    <location>
        <begin position="298"/>
        <end position="307"/>
    </location>
</feature>
<dbReference type="OrthoDB" id="283575at2759"/>
<dbReference type="PROSITE" id="PS01186">
    <property type="entry name" value="EGF_2"/>
    <property type="match status" value="6"/>
</dbReference>
<dbReference type="SMART" id="SM00181">
    <property type="entry name" value="EGF"/>
    <property type="match status" value="10"/>
</dbReference>
<reference evidence="8" key="1">
    <citation type="submission" date="2023-01" db="EMBL/GenBank/DDBJ databases">
        <title>Genome assembly of the deep-sea coral Lophelia pertusa.</title>
        <authorList>
            <person name="Herrera S."/>
            <person name="Cordes E."/>
        </authorList>
    </citation>
    <scope>NUCLEOTIDE SEQUENCE</scope>
    <source>
        <strain evidence="8">USNM1676648</strain>
        <tissue evidence="8">Polyp</tissue>
    </source>
</reference>
<evidence type="ECO:0000259" key="7">
    <source>
        <dbReference type="PROSITE" id="PS50026"/>
    </source>
</evidence>
<feature type="disulfide bond" evidence="6">
    <location>
        <begin position="401"/>
        <end position="410"/>
    </location>
</feature>
<dbReference type="Gene3D" id="2.10.25.10">
    <property type="entry name" value="Laminin"/>
    <property type="match status" value="10"/>
</dbReference>
<sequence>MRIQVKHITLIQWISILYFHCLVYGRSTDGKVSRKRYSEKVRHDSHRKFTLARSVHLQKKPKGKDLVNGVRKNVLTPFISNCEGPNCCEGPRCVEMPLPIHIEHLKDYPVPVPVKEETDENVLYVHIHDKNPCMNGGVLSGEMAESYRCVCPPQYAGVTCEIQQHCFSGPCKNGGKCLEINDGYKCTCLAGFSGETCEDKMFCSPNPCEHDGTCVETLQGYKCVCQDGYTGVKCKDNDPCLPNPCQHGGSCENVNGVVRCQCNLGYHGTYCHENYVCYMNPCHNGGICVENPSAPCHCSRGYVGKYCLDHVCHPNPCLRGGACKVVNHPLGSRNNRWKYHCSCSEWYRGHICEIPHPCVRQPCLNGGTCVDAFTSDGENEKRERMYDVALPSLNLHFSCGCVPGFTGSRCEIDICSLCHQNADCINHRCVCKPNYIGDGNSCKLKTGHCHPNPCFNQGTCSEGPGDTYDCQCVPGYCGANCKEICEPCLLWPCLHGGRCIPKGEKRTCICDPPYVQPDCNVTVIDLCDPNPCKNGGNANFCRRKMITFAKIALENSLGRIAQIAAAPKPNHDLTGSLS</sequence>
<feature type="disulfide bond" evidence="6">
    <location>
        <begin position="262"/>
        <end position="271"/>
    </location>
</feature>
<keyword evidence="9" id="KW-1185">Reference proteome</keyword>
<evidence type="ECO:0000256" key="6">
    <source>
        <dbReference type="PROSITE-ProRule" id="PRU00076"/>
    </source>
</evidence>
<comment type="caution">
    <text evidence="8">The sequence shown here is derived from an EMBL/GenBank/DDBJ whole genome shotgun (WGS) entry which is preliminary data.</text>
</comment>
<dbReference type="InterPro" id="IPR050906">
    <property type="entry name" value="Notch_signaling"/>
</dbReference>
<accession>A0A9W9YER2</accession>
<keyword evidence="3" id="KW-0677">Repeat</keyword>
<keyword evidence="4 6" id="KW-1015">Disulfide bond</keyword>
<protein>
    <submittedName>
        <fullName evidence="8">Calcium ion binding</fullName>
    </submittedName>
</protein>
<evidence type="ECO:0000256" key="2">
    <source>
        <dbReference type="ARBA" id="ARBA00022729"/>
    </source>
</evidence>
<name>A0A9W9YER2_9CNID</name>
<evidence type="ECO:0000256" key="4">
    <source>
        <dbReference type="ARBA" id="ARBA00023157"/>
    </source>
</evidence>
<feature type="domain" description="EGF-like" evidence="7">
    <location>
        <begin position="236"/>
        <end position="272"/>
    </location>
</feature>
<dbReference type="EMBL" id="MU827780">
    <property type="protein sequence ID" value="KAJ7337763.1"/>
    <property type="molecule type" value="Genomic_DNA"/>
</dbReference>
<evidence type="ECO:0000256" key="5">
    <source>
        <dbReference type="ARBA" id="ARBA00023180"/>
    </source>
</evidence>
<proteinExistence type="predicted"/>
<feature type="disulfide bond" evidence="6">
    <location>
        <begin position="225"/>
        <end position="234"/>
    </location>
</feature>
<evidence type="ECO:0000313" key="9">
    <source>
        <dbReference type="Proteomes" id="UP001163046"/>
    </source>
</evidence>
<dbReference type="InterPro" id="IPR000742">
    <property type="entry name" value="EGF"/>
</dbReference>
<comment type="caution">
    <text evidence="6">Lacks conserved residue(s) required for the propagation of feature annotation.</text>
</comment>
<dbReference type="Pfam" id="PF00008">
    <property type="entry name" value="EGF"/>
    <property type="match status" value="6"/>
</dbReference>
<organism evidence="8 9">
    <name type="scientific">Desmophyllum pertusum</name>
    <dbReference type="NCBI Taxonomy" id="174260"/>
    <lineage>
        <taxon>Eukaryota</taxon>
        <taxon>Metazoa</taxon>
        <taxon>Cnidaria</taxon>
        <taxon>Anthozoa</taxon>
        <taxon>Hexacorallia</taxon>
        <taxon>Scleractinia</taxon>
        <taxon>Caryophylliina</taxon>
        <taxon>Caryophylliidae</taxon>
        <taxon>Desmophyllum</taxon>
    </lineage>
</organism>
<dbReference type="CDD" id="cd00054">
    <property type="entry name" value="EGF_CA"/>
    <property type="match status" value="3"/>
</dbReference>
<evidence type="ECO:0000256" key="3">
    <source>
        <dbReference type="ARBA" id="ARBA00022737"/>
    </source>
</evidence>
<dbReference type="SUPFAM" id="SSF57196">
    <property type="entry name" value="EGF/Laminin"/>
    <property type="match status" value="9"/>
</dbReference>
<feature type="disulfide bond" evidence="6">
    <location>
        <begin position="188"/>
        <end position="197"/>
    </location>
</feature>
<feature type="domain" description="EGF-like" evidence="7">
    <location>
        <begin position="486"/>
        <end position="520"/>
    </location>
</feature>
<dbReference type="PROSITE" id="PS00022">
    <property type="entry name" value="EGF_1"/>
    <property type="match status" value="8"/>
</dbReference>
<feature type="domain" description="EGF-like" evidence="7">
    <location>
        <begin position="273"/>
        <end position="308"/>
    </location>
</feature>
<dbReference type="InterPro" id="IPR001881">
    <property type="entry name" value="EGF-like_Ca-bd_dom"/>
</dbReference>
<feature type="domain" description="EGF-like" evidence="7">
    <location>
        <begin position="124"/>
        <end position="161"/>
    </location>
</feature>
<dbReference type="PROSITE" id="PS50026">
    <property type="entry name" value="EGF_3"/>
    <property type="match status" value="8"/>
</dbReference>
<feature type="domain" description="EGF-like" evidence="7">
    <location>
        <begin position="445"/>
        <end position="482"/>
    </location>
</feature>
<feature type="domain" description="EGF-like" evidence="7">
    <location>
        <begin position="162"/>
        <end position="198"/>
    </location>
</feature>
<evidence type="ECO:0000313" key="8">
    <source>
        <dbReference type="EMBL" id="KAJ7337763.1"/>
    </source>
</evidence>
<keyword evidence="5" id="KW-0325">Glycoprotein</keyword>